<organism evidence="1 2">
    <name type="scientific">Helicobacter typhlonius</name>
    <dbReference type="NCBI Taxonomy" id="76936"/>
    <lineage>
        <taxon>Bacteria</taxon>
        <taxon>Pseudomonadati</taxon>
        <taxon>Campylobacterota</taxon>
        <taxon>Epsilonproteobacteria</taxon>
        <taxon>Campylobacterales</taxon>
        <taxon>Helicobacteraceae</taxon>
        <taxon>Helicobacter</taxon>
    </lineage>
</organism>
<evidence type="ECO:0000313" key="1">
    <source>
        <dbReference type="EMBL" id="CUU39971.1"/>
    </source>
</evidence>
<accession>A0A0S4PUK0</accession>
<reference evidence="2" key="1">
    <citation type="submission" date="2015-11" db="EMBL/GenBank/DDBJ databases">
        <authorList>
            <person name="Anvar S.Y."/>
        </authorList>
    </citation>
    <scope>NUCLEOTIDE SEQUENCE [LARGE SCALE GENOMIC DNA]</scope>
</reference>
<dbReference type="KEGG" id="hty:BN2458_PEG1086"/>
<evidence type="ECO:0000313" key="2">
    <source>
        <dbReference type="Proteomes" id="UP000064525"/>
    </source>
</evidence>
<protein>
    <submittedName>
        <fullName evidence="1">Uncharacterized protein</fullName>
    </submittedName>
</protein>
<dbReference type="AlphaFoldDB" id="A0A0S4PUK0"/>
<proteinExistence type="predicted"/>
<dbReference type="EMBL" id="LN907858">
    <property type="protein sequence ID" value="CUU39971.1"/>
    <property type="molecule type" value="Genomic_DNA"/>
</dbReference>
<dbReference type="Proteomes" id="UP000064525">
    <property type="component" value="Chromosome I"/>
</dbReference>
<name>A0A0S4PUK0_9HELI</name>
<gene>
    <name evidence="1" type="ORF">BN2458_PEG1086</name>
</gene>
<sequence>MVNRHLGYKAAIEKHEEDTRPNIENKDKESKEEFAFALTVLCIIGAWLCGS</sequence>